<dbReference type="Pfam" id="PF01541">
    <property type="entry name" value="GIY-YIG"/>
    <property type="match status" value="1"/>
</dbReference>
<keyword evidence="3" id="KW-0255">Endonuclease</keyword>
<dbReference type="Proteomes" id="UP000092600">
    <property type="component" value="Unassembled WGS sequence"/>
</dbReference>
<feature type="domain" description="GIY-YIG" evidence="2">
    <location>
        <begin position="56"/>
        <end position="139"/>
    </location>
</feature>
<organism evidence="3 4">
    <name type="scientific">Ananas comosus</name>
    <name type="common">Pineapple</name>
    <name type="synonym">Ananas ananas</name>
    <dbReference type="NCBI Taxonomy" id="4615"/>
    <lineage>
        <taxon>Eukaryota</taxon>
        <taxon>Viridiplantae</taxon>
        <taxon>Streptophyta</taxon>
        <taxon>Embryophyta</taxon>
        <taxon>Tracheophyta</taxon>
        <taxon>Spermatophyta</taxon>
        <taxon>Magnoliopsida</taxon>
        <taxon>Liliopsida</taxon>
        <taxon>Poales</taxon>
        <taxon>Bromeliaceae</taxon>
        <taxon>Bromelioideae</taxon>
        <taxon>Ananas</taxon>
    </lineage>
</organism>
<sequence length="175" mass="19493">MRKQLSTRFRSTKPASHRLPPKALSPTAVASSPSSSSSSSSLTPGRGGRRSRCPKSEWCVYLILSSRLNRSYVGVTTNFVRRLKQHNGEIKGGAKAASAGRPWSLACIIRGFVDRSEACRFESMWKSISRKMSRKKKEENPVNPVLQHREAALNRVKTEFDCSCLGIEWQSPALN</sequence>
<proteinExistence type="predicted"/>
<evidence type="ECO:0000256" key="1">
    <source>
        <dbReference type="SAM" id="MobiDB-lite"/>
    </source>
</evidence>
<comment type="caution">
    <text evidence="3">The sequence shown here is derived from an EMBL/GenBank/DDBJ whole genome shotgun (WGS) entry which is preliminary data.</text>
</comment>
<keyword evidence="3" id="KW-0540">Nuclease</keyword>
<feature type="compositionally biased region" description="Low complexity" evidence="1">
    <location>
        <begin position="24"/>
        <end position="44"/>
    </location>
</feature>
<dbReference type="AlphaFoldDB" id="A0A199VBG7"/>
<dbReference type="SUPFAM" id="SSF82771">
    <property type="entry name" value="GIY-YIG endonuclease"/>
    <property type="match status" value="1"/>
</dbReference>
<dbReference type="PANTHER" id="PTHR20208:SF13">
    <property type="entry name" value="STRUCTURE-SPECIFIC ENDONUCLEASE SUBUNIT SLX1"/>
    <property type="match status" value="1"/>
</dbReference>
<dbReference type="PROSITE" id="PS50164">
    <property type="entry name" value="GIY_YIG"/>
    <property type="match status" value="1"/>
</dbReference>
<keyword evidence="3" id="KW-0378">Hydrolase</keyword>
<dbReference type="InterPro" id="IPR000305">
    <property type="entry name" value="GIY-YIG_endonuc"/>
</dbReference>
<evidence type="ECO:0000313" key="3">
    <source>
        <dbReference type="EMBL" id="OAY74462.1"/>
    </source>
</evidence>
<protein>
    <submittedName>
        <fullName evidence="3">Structure-specific endonuclease subunit slx1</fullName>
    </submittedName>
</protein>
<gene>
    <name evidence="3" type="ORF">ACMD2_06825</name>
</gene>
<dbReference type="GO" id="GO:0004519">
    <property type="term" value="F:endonuclease activity"/>
    <property type="evidence" value="ECO:0007669"/>
    <property type="project" value="UniProtKB-KW"/>
</dbReference>
<dbReference type="Gene3D" id="3.40.1440.10">
    <property type="entry name" value="GIY-YIG endonuclease"/>
    <property type="match status" value="1"/>
</dbReference>
<dbReference type="EMBL" id="LSRQ01002399">
    <property type="protein sequence ID" value="OAY74462.1"/>
    <property type="molecule type" value="Genomic_DNA"/>
</dbReference>
<dbReference type="PANTHER" id="PTHR20208">
    <property type="entry name" value="STRUCTURE-SPECIFIC ENDONUCLEASE SUBUNIT SLX1"/>
    <property type="match status" value="1"/>
</dbReference>
<reference evidence="3 4" key="1">
    <citation type="journal article" date="2016" name="DNA Res.">
        <title>The draft genome of MD-2 pineapple using hybrid error correction of long reads.</title>
        <authorList>
            <person name="Redwan R.M."/>
            <person name="Saidin A."/>
            <person name="Kumar S.V."/>
        </authorList>
    </citation>
    <scope>NUCLEOTIDE SEQUENCE [LARGE SCALE GENOMIC DNA]</scope>
    <source>
        <strain evidence="4">cv. MD2</strain>
        <tissue evidence="3">Leaf</tissue>
    </source>
</reference>
<dbReference type="InterPro" id="IPR035901">
    <property type="entry name" value="GIY-YIG_endonuc_sf"/>
</dbReference>
<name>A0A199VBG7_ANACO</name>
<evidence type="ECO:0000259" key="2">
    <source>
        <dbReference type="PROSITE" id="PS50164"/>
    </source>
</evidence>
<evidence type="ECO:0000313" key="4">
    <source>
        <dbReference type="Proteomes" id="UP000092600"/>
    </source>
</evidence>
<dbReference type="InterPro" id="IPR050381">
    <property type="entry name" value="SLX1_endonuclease"/>
</dbReference>
<feature type="region of interest" description="Disordered" evidence="1">
    <location>
        <begin position="1"/>
        <end position="53"/>
    </location>
</feature>
<dbReference type="STRING" id="4615.A0A199VBG7"/>
<accession>A0A199VBG7</accession>